<feature type="domain" description="Glucose-methanol-choline oxidoreductase N-terminal" evidence="15">
    <location>
        <begin position="280"/>
        <end position="294"/>
    </location>
</feature>
<dbReference type="InterPro" id="IPR036188">
    <property type="entry name" value="FAD/NAD-bd_sf"/>
</dbReference>
<keyword evidence="6" id="KW-0285">Flavoprotein</keyword>
<dbReference type="Pfam" id="PF00732">
    <property type="entry name" value="GMC_oxred_N"/>
    <property type="match status" value="1"/>
</dbReference>
<keyword evidence="7 14" id="KW-0732">Signal</keyword>
<evidence type="ECO:0000313" key="16">
    <source>
        <dbReference type="EMBL" id="KAH7545228.1"/>
    </source>
</evidence>
<keyword evidence="9 13" id="KW-1015">Disulfide bond</keyword>
<evidence type="ECO:0000256" key="10">
    <source>
        <dbReference type="ARBA" id="ARBA00023180"/>
    </source>
</evidence>
<organism evidence="16 17">
    <name type="scientific">Ziziphus jujuba var. spinosa</name>
    <dbReference type="NCBI Taxonomy" id="714518"/>
    <lineage>
        <taxon>Eukaryota</taxon>
        <taxon>Viridiplantae</taxon>
        <taxon>Streptophyta</taxon>
        <taxon>Embryophyta</taxon>
        <taxon>Tracheophyta</taxon>
        <taxon>Spermatophyta</taxon>
        <taxon>Magnoliopsida</taxon>
        <taxon>eudicotyledons</taxon>
        <taxon>Gunneridae</taxon>
        <taxon>Pentapetalae</taxon>
        <taxon>rosids</taxon>
        <taxon>fabids</taxon>
        <taxon>Rosales</taxon>
        <taxon>Rhamnaceae</taxon>
        <taxon>Paliureae</taxon>
        <taxon>Ziziphus</taxon>
    </lineage>
</organism>
<sequence>MASLLLLLLLHIFHPQSNVHAFATSSDHDFSYMKSVHSANDLPAQEEYDYIVIGGGTAGCSLAATLSAKYSVLVLERGSVPAAYPTVLNANGLLDNFIQEDDGKTPAQRFISEDGVENVRGRILGGSSMINIGFYSRANPEFYRNSGIQWDMDMVEKSYQWVEDSIVFHSELVAWQSFFRDALLEAGIRPYNGFALNHMVGTKIGGSIFDDKGRRHGAVELLNKADFKNLRVAVHATVEKIIFSSNASSLSAIGVLYSDSNGESHTAFIRNRGEVILSAGAIGSPQLLLLSGVGPVPHLSSLNIPVIHPQSHVGSFMADNPRNNINFVIPFPLNSSTQQAVGITKEYYIEGISHKYPFPFNPPFSFLPNSSSPLDLSLAIISGKFPGPLSNGFLWLASSADVRTNPIVRFNYFANPADLSRCVAAMRKIGDILETEAMHRFKYRDLKGSKGFKFLEMPLPMNQSDDSSMEEFCRKTVTTFWHYHGGCLVGKVVDGDFKVMGTSSLRVVDASTFTTTPGTNPQATIMMLGRYVGLKMLQERSSQSN</sequence>
<dbReference type="AlphaFoldDB" id="A0A978VZU4"/>
<dbReference type="Gene3D" id="3.30.410.40">
    <property type="match status" value="1"/>
</dbReference>
<feature type="binding site" evidence="12">
    <location>
        <begin position="521"/>
        <end position="522"/>
    </location>
    <ligand>
        <name>FAD</name>
        <dbReference type="ChEBI" id="CHEBI:57692"/>
    </ligand>
</feature>
<dbReference type="EC" id="4.1.2.10" evidence="5"/>
<dbReference type="OrthoDB" id="269227at2759"/>
<protein>
    <recommendedName>
        <fullName evidence="5">(R)-mandelonitrile lyase</fullName>
        <ecNumber evidence="5">4.1.2.10</ecNumber>
    </recommendedName>
</protein>
<name>A0A978VZU4_ZIZJJ</name>
<comment type="subunit">
    <text evidence="4">Monomer.</text>
</comment>
<evidence type="ECO:0000256" key="8">
    <source>
        <dbReference type="ARBA" id="ARBA00022827"/>
    </source>
</evidence>
<feature type="disulfide bond" evidence="13">
    <location>
        <begin position="422"/>
        <end position="473"/>
    </location>
</feature>
<dbReference type="EMBL" id="JAEACU010000001">
    <property type="protein sequence ID" value="KAH7545228.1"/>
    <property type="molecule type" value="Genomic_DNA"/>
</dbReference>
<evidence type="ECO:0000256" key="7">
    <source>
        <dbReference type="ARBA" id="ARBA00022729"/>
    </source>
</evidence>
<comment type="similarity">
    <text evidence="3">Belongs to the GMC oxidoreductase family.</text>
</comment>
<evidence type="ECO:0000256" key="3">
    <source>
        <dbReference type="ARBA" id="ARBA00010790"/>
    </source>
</evidence>
<feature type="chain" id="PRO_5037930864" description="(R)-mandelonitrile lyase" evidence="14">
    <location>
        <begin position="22"/>
        <end position="545"/>
    </location>
</feature>
<evidence type="ECO:0000256" key="14">
    <source>
        <dbReference type="SAM" id="SignalP"/>
    </source>
</evidence>
<dbReference type="InterPro" id="IPR007867">
    <property type="entry name" value="GMC_OxRtase_C"/>
</dbReference>
<comment type="caution">
    <text evidence="16">The sequence shown here is derived from an EMBL/GenBank/DDBJ whole genome shotgun (WGS) entry which is preliminary data.</text>
</comment>
<evidence type="ECO:0000256" key="9">
    <source>
        <dbReference type="ARBA" id="ARBA00023157"/>
    </source>
</evidence>
<dbReference type="Pfam" id="PF05199">
    <property type="entry name" value="GMC_oxred_C"/>
    <property type="match status" value="1"/>
</dbReference>
<evidence type="ECO:0000256" key="2">
    <source>
        <dbReference type="ARBA" id="ARBA00001974"/>
    </source>
</evidence>
<dbReference type="InterPro" id="IPR051871">
    <property type="entry name" value="GMC_Oxidoreductase-Related"/>
</dbReference>
<feature type="signal peptide" evidence="14">
    <location>
        <begin position="1"/>
        <end position="21"/>
    </location>
</feature>
<dbReference type="PANTHER" id="PTHR45968:SF23">
    <property type="entry name" value="GLUCOSE-METHANOL-CHOLINE OXIDOREDUCTASE N-TERMINAL DOMAIN-CONTAINING PROTEIN"/>
    <property type="match status" value="1"/>
</dbReference>
<feature type="binding site" evidence="12">
    <location>
        <begin position="76"/>
        <end position="77"/>
    </location>
    <ligand>
        <name>FAD</name>
        <dbReference type="ChEBI" id="CHEBI:57692"/>
    </ligand>
</feature>
<dbReference type="GO" id="GO:0016614">
    <property type="term" value="F:oxidoreductase activity, acting on CH-OH group of donors"/>
    <property type="evidence" value="ECO:0007669"/>
    <property type="project" value="InterPro"/>
</dbReference>
<comment type="catalytic activity">
    <reaction evidence="1">
        <text>(R)-mandelonitrile = benzaldehyde + hydrogen cyanide</text>
        <dbReference type="Rhea" id="RHEA:18313"/>
        <dbReference type="ChEBI" id="CHEBI:17169"/>
        <dbReference type="ChEBI" id="CHEBI:18407"/>
        <dbReference type="ChEBI" id="CHEBI:18450"/>
        <dbReference type="EC" id="4.1.2.10"/>
    </reaction>
</comment>
<keyword evidence="11" id="KW-0456">Lyase</keyword>
<dbReference type="SUPFAM" id="SSF51905">
    <property type="entry name" value="FAD/NAD(P)-binding domain"/>
    <property type="match status" value="1"/>
</dbReference>
<keyword evidence="8 12" id="KW-0274">FAD</keyword>
<dbReference type="PROSITE" id="PS00624">
    <property type="entry name" value="GMC_OXRED_2"/>
    <property type="match status" value="1"/>
</dbReference>
<comment type="cofactor">
    <cofactor evidence="2 12">
        <name>FAD</name>
        <dbReference type="ChEBI" id="CHEBI:57692"/>
    </cofactor>
</comment>
<dbReference type="InterPro" id="IPR012132">
    <property type="entry name" value="GMC_OxRdtase"/>
</dbReference>
<dbReference type="GO" id="GO:0046593">
    <property type="term" value="F:mandelonitrile lyase activity"/>
    <property type="evidence" value="ECO:0007669"/>
    <property type="project" value="UniProtKB-EC"/>
</dbReference>
<keyword evidence="10" id="KW-0325">Glycoprotein</keyword>
<evidence type="ECO:0000256" key="5">
    <source>
        <dbReference type="ARBA" id="ARBA00013074"/>
    </source>
</evidence>
<accession>A0A978VZU4</accession>
<evidence type="ECO:0000256" key="11">
    <source>
        <dbReference type="ARBA" id="ARBA00023239"/>
    </source>
</evidence>
<dbReference type="InterPro" id="IPR000172">
    <property type="entry name" value="GMC_OxRdtase_N"/>
</dbReference>
<proteinExistence type="inferred from homology"/>
<evidence type="ECO:0000259" key="15">
    <source>
        <dbReference type="PROSITE" id="PS00624"/>
    </source>
</evidence>
<evidence type="ECO:0000256" key="4">
    <source>
        <dbReference type="ARBA" id="ARBA00011245"/>
    </source>
</evidence>
<evidence type="ECO:0000313" key="17">
    <source>
        <dbReference type="Proteomes" id="UP000813462"/>
    </source>
</evidence>
<evidence type="ECO:0000256" key="13">
    <source>
        <dbReference type="PIRSR" id="PIRSR000137-3"/>
    </source>
</evidence>
<reference evidence="16" key="1">
    <citation type="journal article" date="2021" name="Front. Plant Sci.">
        <title>Chromosome-Scale Genome Assembly for Chinese Sour Jujube and Insights Into Its Genome Evolution and Domestication Signature.</title>
        <authorList>
            <person name="Shen L.-Y."/>
            <person name="Luo H."/>
            <person name="Wang X.-L."/>
            <person name="Wang X.-M."/>
            <person name="Qiu X.-J."/>
            <person name="Liu H."/>
            <person name="Zhou S.-S."/>
            <person name="Jia K.-H."/>
            <person name="Nie S."/>
            <person name="Bao Y.-T."/>
            <person name="Zhang R.-G."/>
            <person name="Yun Q.-Z."/>
            <person name="Chai Y.-H."/>
            <person name="Lu J.-Y."/>
            <person name="Li Y."/>
            <person name="Zhao S.-W."/>
            <person name="Mao J.-F."/>
            <person name="Jia S.-G."/>
            <person name="Mao Y.-M."/>
        </authorList>
    </citation>
    <scope>NUCLEOTIDE SEQUENCE</scope>
    <source>
        <strain evidence="16">AT0</strain>
        <tissue evidence="16">Leaf</tissue>
    </source>
</reference>
<evidence type="ECO:0000256" key="12">
    <source>
        <dbReference type="PIRSR" id="PIRSR000137-2"/>
    </source>
</evidence>
<feature type="binding site" evidence="12">
    <location>
        <position position="238"/>
    </location>
    <ligand>
        <name>FAD</name>
        <dbReference type="ChEBI" id="CHEBI:57692"/>
    </ligand>
</feature>
<dbReference type="Gene3D" id="3.50.50.60">
    <property type="entry name" value="FAD/NAD(P)-binding domain"/>
    <property type="match status" value="1"/>
</dbReference>
<dbReference type="GO" id="GO:0050660">
    <property type="term" value="F:flavin adenine dinucleotide binding"/>
    <property type="evidence" value="ECO:0007669"/>
    <property type="project" value="InterPro"/>
</dbReference>
<dbReference type="SUPFAM" id="SSF54373">
    <property type="entry name" value="FAD-linked reductases, C-terminal domain"/>
    <property type="match status" value="1"/>
</dbReference>
<evidence type="ECO:0000256" key="6">
    <source>
        <dbReference type="ARBA" id="ARBA00022630"/>
    </source>
</evidence>
<evidence type="ECO:0000256" key="1">
    <source>
        <dbReference type="ARBA" id="ARBA00001147"/>
    </source>
</evidence>
<feature type="binding site" evidence="12">
    <location>
        <begin position="481"/>
        <end position="482"/>
    </location>
    <ligand>
        <name>FAD</name>
        <dbReference type="ChEBI" id="CHEBI:57692"/>
    </ligand>
</feature>
<dbReference type="Proteomes" id="UP000813462">
    <property type="component" value="Unassembled WGS sequence"/>
</dbReference>
<dbReference type="PANTHER" id="PTHR45968">
    <property type="entry name" value="OSJNBA0019K04.7 PROTEIN"/>
    <property type="match status" value="1"/>
</dbReference>
<gene>
    <name evidence="16" type="ORF">FEM48_Zijuj01G0071400</name>
</gene>
<dbReference type="PIRSF" id="PIRSF000137">
    <property type="entry name" value="Alcohol_oxidase"/>
    <property type="match status" value="1"/>
</dbReference>